<name>A0A8S5NL67_9CAUD</name>
<sequence length="118" mass="12779">MKSNGMITIDPGDKKISVYSGKDGTGGSIIGCDSIDMYDDGGNLYTRLTGIDIAGHDFVTLTSRYNKKGLHLRRIDNASSDDILYILDGLPTSDPKIEGVLWMDSDRTLKVSSRGFGS</sequence>
<proteinExistence type="predicted"/>
<accession>A0A8S5NL67</accession>
<organism evidence="1">
    <name type="scientific">Podoviridae sp. ctsNK10</name>
    <dbReference type="NCBI Taxonomy" id="2826582"/>
    <lineage>
        <taxon>Viruses</taxon>
        <taxon>Duplodnaviria</taxon>
        <taxon>Heunggongvirae</taxon>
        <taxon>Uroviricota</taxon>
        <taxon>Caudoviricetes</taxon>
    </lineage>
</organism>
<protein>
    <submittedName>
        <fullName evidence="1">Uncharacterized protein</fullName>
    </submittedName>
</protein>
<reference evidence="1" key="1">
    <citation type="journal article" date="2021" name="Proc. Natl. Acad. Sci. U.S.A.">
        <title>A Catalog of Tens of Thousands of Viruses from Human Metagenomes Reveals Hidden Associations with Chronic Diseases.</title>
        <authorList>
            <person name="Tisza M.J."/>
            <person name="Buck C.B."/>
        </authorList>
    </citation>
    <scope>NUCLEOTIDE SEQUENCE</scope>
    <source>
        <strain evidence="1">CtsNK10</strain>
    </source>
</reference>
<dbReference type="EMBL" id="BK015191">
    <property type="protein sequence ID" value="DAD95433.1"/>
    <property type="molecule type" value="Genomic_DNA"/>
</dbReference>
<evidence type="ECO:0000313" key="1">
    <source>
        <dbReference type="EMBL" id="DAD95433.1"/>
    </source>
</evidence>